<dbReference type="SMART" id="SM00382">
    <property type="entry name" value="AAA"/>
    <property type="match status" value="1"/>
</dbReference>
<protein>
    <recommendedName>
        <fullName evidence="4">AAA+ ATPase domain-containing protein</fullName>
    </recommendedName>
</protein>
<evidence type="ECO:0000313" key="6">
    <source>
        <dbReference type="Proteomes" id="UP001195483"/>
    </source>
</evidence>
<sequence length="569" mass="65877">MNTNSNTLLEKFCAVYDDVKMVLEKSSRKVFNKKEIFPVQKAEVMSTELKPSEEAMRELKDISEYLKVSLTQSLIIIIALVEKNNDADAILDDIARYFKMNTYQHMHCEKEFHSLVKLGYLVQSERSLLRELEYYLNEDLAYHIQNDLPMPEIKVIQIESAMAFIYTVEKIIYNTLIPIRIKFSHVNEKVNENMHLPFVHKIHDLKLKPEDMCLLLSVFVETLMNRESTILELASNVSKNTIQQHNLTKTIVSGTHHLVMHNYLEVIKAEFADDAKVELGESMVQLIKEEGLVYKKGKAKLFDVIVPEKIHFIPLFFNESEQCQLEKISQMLEQKNLVPLQQRLKEKKMPVGVPILLYGPSGTGKTESVLQIAKATGREMLKIEISQSKSMWFGESEKTIKKIFTQYEQLVQKSKQCPILFFNEADAIISRRKDISFSAVAQTENAMQNILLEELENFKGILFATTNLVTNLDEGFDRRFLFKVEFTKPDLKTRSKIWKSKLEQFDDSDCERLANDFDFSGGQIQNIVRKATMIEVLDGRQPDINELIGFCQNELLDKIKPYRQIGFDK</sequence>
<dbReference type="GO" id="GO:0005524">
    <property type="term" value="F:ATP binding"/>
    <property type="evidence" value="ECO:0007669"/>
    <property type="project" value="UniProtKB-KW"/>
</dbReference>
<organism evidence="5 6">
    <name type="scientific">Potamilus streckersoni</name>
    <dbReference type="NCBI Taxonomy" id="2493646"/>
    <lineage>
        <taxon>Eukaryota</taxon>
        <taxon>Metazoa</taxon>
        <taxon>Spiralia</taxon>
        <taxon>Lophotrochozoa</taxon>
        <taxon>Mollusca</taxon>
        <taxon>Bivalvia</taxon>
        <taxon>Autobranchia</taxon>
        <taxon>Heteroconchia</taxon>
        <taxon>Palaeoheterodonta</taxon>
        <taxon>Unionida</taxon>
        <taxon>Unionoidea</taxon>
        <taxon>Unionidae</taxon>
        <taxon>Ambleminae</taxon>
        <taxon>Lampsilini</taxon>
        <taxon>Potamilus</taxon>
    </lineage>
</organism>
<keyword evidence="3" id="KW-0067">ATP-binding</keyword>
<dbReference type="InterPro" id="IPR003593">
    <property type="entry name" value="AAA+_ATPase"/>
</dbReference>
<evidence type="ECO:0000256" key="3">
    <source>
        <dbReference type="ARBA" id="ARBA00022840"/>
    </source>
</evidence>
<keyword evidence="2" id="KW-0547">Nucleotide-binding</keyword>
<evidence type="ECO:0000256" key="2">
    <source>
        <dbReference type="ARBA" id="ARBA00022741"/>
    </source>
</evidence>
<reference evidence="5" key="3">
    <citation type="submission" date="2023-05" db="EMBL/GenBank/DDBJ databases">
        <authorList>
            <person name="Smith C.H."/>
        </authorList>
    </citation>
    <scope>NUCLEOTIDE SEQUENCE</scope>
    <source>
        <strain evidence="5">CHS0354</strain>
        <tissue evidence="5">Mantle</tissue>
    </source>
</reference>
<dbReference type="CDD" id="cd19481">
    <property type="entry name" value="RecA-like_protease"/>
    <property type="match status" value="1"/>
</dbReference>
<dbReference type="GO" id="GO:0016887">
    <property type="term" value="F:ATP hydrolysis activity"/>
    <property type="evidence" value="ECO:0007669"/>
    <property type="project" value="InterPro"/>
</dbReference>
<name>A0AAE0RZH9_9BIVA</name>
<dbReference type="InterPro" id="IPR003959">
    <property type="entry name" value="ATPase_AAA_core"/>
</dbReference>
<reference evidence="5" key="1">
    <citation type="journal article" date="2021" name="Genome Biol. Evol.">
        <title>A High-Quality Reference Genome for a Parasitic Bivalve with Doubly Uniparental Inheritance (Bivalvia: Unionida).</title>
        <authorList>
            <person name="Smith C.H."/>
        </authorList>
    </citation>
    <scope>NUCLEOTIDE SEQUENCE</scope>
    <source>
        <strain evidence="5">CHS0354</strain>
    </source>
</reference>
<proteinExistence type="inferred from homology"/>
<reference evidence="5" key="2">
    <citation type="journal article" date="2021" name="Genome Biol. Evol.">
        <title>Developing a high-quality reference genome for a parasitic bivalve with doubly uniparental inheritance (Bivalvia: Unionida).</title>
        <authorList>
            <person name="Smith C.H."/>
        </authorList>
    </citation>
    <scope>NUCLEOTIDE SEQUENCE</scope>
    <source>
        <strain evidence="5">CHS0354</strain>
        <tissue evidence="5">Mantle</tissue>
    </source>
</reference>
<evidence type="ECO:0000313" key="5">
    <source>
        <dbReference type="EMBL" id="KAK3582380.1"/>
    </source>
</evidence>
<evidence type="ECO:0000256" key="1">
    <source>
        <dbReference type="ARBA" id="ARBA00006914"/>
    </source>
</evidence>
<feature type="domain" description="AAA+ ATPase" evidence="4">
    <location>
        <begin position="351"/>
        <end position="490"/>
    </location>
</feature>
<dbReference type="InterPro" id="IPR027417">
    <property type="entry name" value="P-loop_NTPase"/>
</dbReference>
<keyword evidence="6" id="KW-1185">Reference proteome</keyword>
<dbReference type="PANTHER" id="PTHR23073">
    <property type="entry name" value="26S PROTEASOME REGULATORY SUBUNIT"/>
    <property type="match status" value="1"/>
</dbReference>
<dbReference type="SUPFAM" id="SSF52540">
    <property type="entry name" value="P-loop containing nucleoside triphosphate hydrolases"/>
    <property type="match status" value="1"/>
</dbReference>
<gene>
    <name evidence="5" type="ORF">CHS0354_023924</name>
</gene>
<accession>A0AAE0RZH9</accession>
<dbReference type="Proteomes" id="UP001195483">
    <property type="component" value="Unassembled WGS sequence"/>
</dbReference>
<dbReference type="Pfam" id="PF00004">
    <property type="entry name" value="AAA"/>
    <property type="match status" value="1"/>
</dbReference>
<comment type="caution">
    <text evidence="5">The sequence shown here is derived from an EMBL/GenBank/DDBJ whole genome shotgun (WGS) entry which is preliminary data.</text>
</comment>
<evidence type="ECO:0000259" key="4">
    <source>
        <dbReference type="SMART" id="SM00382"/>
    </source>
</evidence>
<dbReference type="InterPro" id="IPR050221">
    <property type="entry name" value="26S_Proteasome_ATPase"/>
</dbReference>
<dbReference type="AlphaFoldDB" id="A0AAE0RZH9"/>
<comment type="similarity">
    <text evidence="1">Belongs to the AAA ATPase family.</text>
</comment>
<dbReference type="Gene3D" id="3.40.50.300">
    <property type="entry name" value="P-loop containing nucleotide triphosphate hydrolases"/>
    <property type="match status" value="1"/>
</dbReference>
<dbReference type="EMBL" id="JAEAOA010001427">
    <property type="protein sequence ID" value="KAK3582380.1"/>
    <property type="molecule type" value="Genomic_DNA"/>
</dbReference>